<gene>
    <name evidence="1" type="ORF">GCM10010912_51380</name>
</gene>
<accession>A0A917CUP8</accession>
<keyword evidence="2" id="KW-1185">Reference proteome</keyword>
<proteinExistence type="predicted"/>
<dbReference type="AlphaFoldDB" id="A0A917CUP8"/>
<sequence length="113" mass="12727">MFDYISVHSNDYTKKIKSMVLEQYLTRNVGFTKISHLTFCKEINGKLVRLTGIPANPDGSYAFNTLNGIEEVNLIEIDVPRYIDDTIELAISGIASSIAKEFSWIIDDDHGLN</sequence>
<dbReference type="RefSeq" id="WP_189029955.1">
    <property type="nucleotide sequence ID" value="NZ_BMKR01000030.1"/>
</dbReference>
<dbReference type="Proteomes" id="UP000637643">
    <property type="component" value="Unassembled WGS sequence"/>
</dbReference>
<reference evidence="1" key="1">
    <citation type="journal article" date="2014" name="Int. J. Syst. Evol. Microbiol.">
        <title>Complete genome sequence of Corynebacterium casei LMG S-19264T (=DSM 44701T), isolated from a smear-ripened cheese.</title>
        <authorList>
            <consortium name="US DOE Joint Genome Institute (JGI-PGF)"/>
            <person name="Walter F."/>
            <person name="Albersmeier A."/>
            <person name="Kalinowski J."/>
            <person name="Ruckert C."/>
        </authorList>
    </citation>
    <scope>NUCLEOTIDE SEQUENCE</scope>
    <source>
        <strain evidence="1">CGMCC 1.16134</strain>
    </source>
</reference>
<evidence type="ECO:0000313" key="2">
    <source>
        <dbReference type="Proteomes" id="UP000637643"/>
    </source>
</evidence>
<reference evidence="1" key="2">
    <citation type="submission" date="2020-09" db="EMBL/GenBank/DDBJ databases">
        <authorList>
            <person name="Sun Q."/>
            <person name="Zhou Y."/>
        </authorList>
    </citation>
    <scope>NUCLEOTIDE SEQUENCE</scope>
    <source>
        <strain evidence="1">CGMCC 1.16134</strain>
    </source>
</reference>
<protein>
    <submittedName>
        <fullName evidence="1">Uncharacterized protein</fullName>
    </submittedName>
</protein>
<name>A0A917CUP8_9BACL</name>
<organism evidence="1 2">
    <name type="scientific">Paenibacillus albidus</name>
    <dbReference type="NCBI Taxonomy" id="2041023"/>
    <lineage>
        <taxon>Bacteria</taxon>
        <taxon>Bacillati</taxon>
        <taxon>Bacillota</taxon>
        <taxon>Bacilli</taxon>
        <taxon>Bacillales</taxon>
        <taxon>Paenibacillaceae</taxon>
        <taxon>Paenibacillus</taxon>
    </lineage>
</organism>
<evidence type="ECO:0000313" key="1">
    <source>
        <dbReference type="EMBL" id="GGG00223.1"/>
    </source>
</evidence>
<comment type="caution">
    <text evidence="1">The sequence shown here is derived from an EMBL/GenBank/DDBJ whole genome shotgun (WGS) entry which is preliminary data.</text>
</comment>
<dbReference type="EMBL" id="BMKR01000030">
    <property type="protein sequence ID" value="GGG00223.1"/>
    <property type="molecule type" value="Genomic_DNA"/>
</dbReference>